<dbReference type="SMART" id="SM00119">
    <property type="entry name" value="HECTc"/>
    <property type="match status" value="1"/>
</dbReference>
<dbReference type="PANTHER" id="PTHR11254:SF340">
    <property type="entry name" value="APOPTOSIS-RESISTANT E3 UBIQUITIN PROTEIN LIGASE 1"/>
    <property type="match status" value="1"/>
</dbReference>
<dbReference type="Pfam" id="PF00632">
    <property type="entry name" value="HECT"/>
    <property type="match status" value="1"/>
</dbReference>
<dbReference type="Gene3D" id="3.30.2410.10">
    <property type="entry name" value="Hect, E3 ligase catalytic domain"/>
    <property type="match status" value="1"/>
</dbReference>
<dbReference type="GeneID" id="100900459"/>
<feature type="repeat" description="Filamin" evidence="6">
    <location>
        <begin position="76"/>
        <end position="175"/>
    </location>
</feature>
<evidence type="ECO:0000313" key="9">
    <source>
        <dbReference type="Proteomes" id="UP000694867"/>
    </source>
</evidence>
<dbReference type="EC" id="2.3.2.26" evidence="3"/>
<dbReference type="GO" id="GO:0043066">
    <property type="term" value="P:negative regulation of apoptotic process"/>
    <property type="evidence" value="ECO:0007669"/>
    <property type="project" value="TreeGrafter"/>
</dbReference>
<evidence type="ECO:0000256" key="5">
    <source>
        <dbReference type="ARBA" id="ARBA00022786"/>
    </source>
</evidence>
<dbReference type="InterPro" id="IPR050409">
    <property type="entry name" value="E3_ubiq-protein_ligase"/>
</dbReference>
<comment type="catalytic activity">
    <reaction evidence="1">
        <text>S-ubiquitinyl-[E2 ubiquitin-conjugating enzyme]-L-cysteine + [acceptor protein]-L-lysine = [E2 ubiquitin-conjugating enzyme]-L-cysteine + N(6)-ubiquitinyl-[acceptor protein]-L-lysine.</text>
        <dbReference type="EC" id="2.3.2.26"/>
    </reaction>
</comment>
<dbReference type="KEGG" id="goe:100900459"/>
<dbReference type="SUPFAM" id="SSF81296">
    <property type="entry name" value="E set domains"/>
    <property type="match status" value="1"/>
</dbReference>
<evidence type="ECO:0000256" key="3">
    <source>
        <dbReference type="ARBA" id="ARBA00012485"/>
    </source>
</evidence>
<dbReference type="GO" id="GO:0061630">
    <property type="term" value="F:ubiquitin protein ligase activity"/>
    <property type="evidence" value="ECO:0007669"/>
    <property type="project" value="UniProtKB-EC"/>
</dbReference>
<keyword evidence="9" id="KW-1185">Reference proteome</keyword>
<dbReference type="RefSeq" id="XP_003745379.2">
    <property type="nucleotide sequence ID" value="XM_003745331.2"/>
</dbReference>
<dbReference type="InterPro" id="IPR014756">
    <property type="entry name" value="Ig_E-set"/>
</dbReference>
<dbReference type="GO" id="GO:0009966">
    <property type="term" value="P:regulation of signal transduction"/>
    <property type="evidence" value="ECO:0007669"/>
    <property type="project" value="UniProtKB-ARBA"/>
</dbReference>
<organism evidence="9 10">
    <name type="scientific">Galendromus occidentalis</name>
    <name type="common">western predatory mite</name>
    <dbReference type="NCBI Taxonomy" id="34638"/>
    <lineage>
        <taxon>Eukaryota</taxon>
        <taxon>Metazoa</taxon>
        <taxon>Ecdysozoa</taxon>
        <taxon>Arthropoda</taxon>
        <taxon>Chelicerata</taxon>
        <taxon>Arachnida</taxon>
        <taxon>Acari</taxon>
        <taxon>Parasitiformes</taxon>
        <taxon>Mesostigmata</taxon>
        <taxon>Gamasina</taxon>
        <taxon>Phytoseioidea</taxon>
        <taxon>Phytoseiidae</taxon>
        <taxon>Typhlodrominae</taxon>
        <taxon>Galendromus</taxon>
    </lineage>
</organism>
<dbReference type="AlphaFoldDB" id="A0AAJ6QVL8"/>
<evidence type="ECO:0000256" key="1">
    <source>
        <dbReference type="ARBA" id="ARBA00000885"/>
    </source>
</evidence>
<accession>A0AAJ6QVL8</accession>
<evidence type="ECO:0000256" key="6">
    <source>
        <dbReference type="PROSITE-ProRule" id="PRU00087"/>
    </source>
</evidence>
<evidence type="ECO:0000259" key="8">
    <source>
        <dbReference type="PROSITE" id="PS50237"/>
    </source>
</evidence>
<dbReference type="InterPro" id="IPR035983">
    <property type="entry name" value="Hect_E3_ubiquitin_ligase"/>
</dbReference>
<dbReference type="PROSITE" id="PS50194">
    <property type="entry name" value="FILAMIN_REPEAT"/>
    <property type="match status" value="1"/>
</dbReference>
<dbReference type="GO" id="GO:0006511">
    <property type="term" value="P:ubiquitin-dependent protein catabolic process"/>
    <property type="evidence" value="ECO:0007669"/>
    <property type="project" value="TreeGrafter"/>
</dbReference>
<dbReference type="InterPro" id="IPR000569">
    <property type="entry name" value="HECT_dom"/>
</dbReference>
<dbReference type="PROSITE" id="PS50237">
    <property type="entry name" value="HECT"/>
    <property type="match status" value="1"/>
</dbReference>
<feature type="active site" description="Glycyl thioester intermediate" evidence="7">
    <location>
        <position position="764"/>
    </location>
</feature>
<dbReference type="Gene3D" id="3.90.1750.10">
    <property type="entry name" value="Hect, E3 ligase catalytic domains"/>
    <property type="match status" value="1"/>
</dbReference>
<dbReference type="CDD" id="cd00078">
    <property type="entry name" value="HECTc"/>
    <property type="match status" value="1"/>
</dbReference>
<evidence type="ECO:0000256" key="4">
    <source>
        <dbReference type="ARBA" id="ARBA00022679"/>
    </source>
</evidence>
<dbReference type="InterPro" id="IPR013783">
    <property type="entry name" value="Ig-like_fold"/>
</dbReference>
<evidence type="ECO:0000256" key="2">
    <source>
        <dbReference type="ARBA" id="ARBA00004906"/>
    </source>
</evidence>
<dbReference type="FunFam" id="3.30.2160.10:FF:000008">
    <property type="entry name" value="Apoptosis-resistant E3 ubiquitin protein ligase 1"/>
    <property type="match status" value="1"/>
</dbReference>
<keyword evidence="4" id="KW-0808">Transferase</keyword>
<dbReference type="PANTHER" id="PTHR11254">
    <property type="entry name" value="HECT DOMAIN UBIQUITIN-PROTEIN LIGASE"/>
    <property type="match status" value="1"/>
</dbReference>
<dbReference type="InterPro" id="IPR017868">
    <property type="entry name" value="Filamin/ABP280_repeat-like"/>
</dbReference>
<dbReference type="SUPFAM" id="SSF56204">
    <property type="entry name" value="Hect, E3 ligase catalytic domain"/>
    <property type="match status" value="1"/>
</dbReference>
<dbReference type="Gene3D" id="3.30.2160.10">
    <property type="entry name" value="Hect, E3 ligase catalytic domain"/>
    <property type="match status" value="1"/>
</dbReference>
<evidence type="ECO:0000256" key="7">
    <source>
        <dbReference type="PROSITE-ProRule" id="PRU00104"/>
    </source>
</evidence>
<feature type="domain" description="HECT" evidence="8">
    <location>
        <begin position="458"/>
        <end position="797"/>
    </location>
</feature>
<evidence type="ECO:0000313" key="10">
    <source>
        <dbReference type="RefSeq" id="XP_003745379.2"/>
    </source>
</evidence>
<gene>
    <name evidence="10" type="primary">LOC100900459</name>
</gene>
<dbReference type="GO" id="GO:0000209">
    <property type="term" value="P:protein polyubiquitination"/>
    <property type="evidence" value="ECO:0007669"/>
    <property type="project" value="TreeGrafter"/>
</dbReference>
<reference evidence="10" key="1">
    <citation type="submission" date="2025-08" db="UniProtKB">
        <authorList>
            <consortium name="RefSeq"/>
        </authorList>
    </citation>
    <scope>IDENTIFICATION</scope>
</reference>
<dbReference type="Proteomes" id="UP000694867">
    <property type="component" value="Unplaced"/>
</dbReference>
<sequence>MLSLFGLIQAGVLEPVIENLSTRSFVEVATDWAQQASEYLQKEEGAPLAEFLLVVVCSLIASTLALTHKRISQSRSVDTDDCYVEFLWTDFDSVPRVGEQYGYIIHYPPSKAERGPPEISISMHNGDIAIPFTVDHDPLNGQATVQFTPRVSGYYNFRLAIEQVPVAGSPFLKRFDPGEPTASHISVSNAQAVMVTGDQTPLQLKLRLKDRYGNETFIDEPNARRLEQMFRLSVYRYDGQECSVKYSVWRDEVLNFATVSIQFPISGIYKLQLFYDESPIKKSQIDVVVICDSRFHTLLNFNSEDTSARLSLGESAILKNDHEEIRCSIWVQPGHSPNSSRLHFSAKDDTETSLAITNGLKVTLKDKTVLLEDELGFLKLSISSASYLFIYASLLHLTKFSGDRGKAFEERRELLVRRVRGQNGEVTSLQRDLEGPGRLIVCRSDPVGTTMKATECFDKEDWQRKFQINIKYEIAADMGGLSREWFEILCIKLFDPKEGLFFSYGGPQGLVLPNSSKPAVGSTLKKLEFAGSVVAKCVYESALGNQHRLTVKANFARSFLAQMLGRPVTYRHFKTDDPELYHGKIRYVLENDVGELDLKFVDEEYSEDGKLIQEIELVPNGASRAVTEVNKFQYLNALAEFRLARKVRKQVKSFMRGFNTVSNINLLRDFDEEELELVLCGSPSYSVDDLRNNHHALGWTDTNKHVLQWFWKIVGLFSEEELSQLVQFITGSSRLPLGGFAQLDPWVHLVYVEALNTLPSAHTCFNYLCLPSYESCERMERQLRTALQEGSQGFGFV</sequence>
<dbReference type="Gene3D" id="2.60.40.10">
    <property type="entry name" value="Immunoglobulins"/>
    <property type="match status" value="1"/>
</dbReference>
<name>A0AAJ6QVL8_9ACAR</name>
<dbReference type="GO" id="GO:0005829">
    <property type="term" value="C:cytosol"/>
    <property type="evidence" value="ECO:0007669"/>
    <property type="project" value="TreeGrafter"/>
</dbReference>
<protein>
    <recommendedName>
        <fullName evidence="3">HECT-type E3 ubiquitin transferase</fullName>
        <ecNumber evidence="3">2.3.2.26</ecNumber>
    </recommendedName>
</protein>
<comment type="pathway">
    <text evidence="2">Protein modification; protein ubiquitination.</text>
</comment>
<proteinExistence type="predicted"/>
<keyword evidence="5 7" id="KW-0833">Ubl conjugation pathway</keyword>